<dbReference type="PhylomeDB" id="A7TK70"/>
<dbReference type="eggNOG" id="KOG4620">
    <property type="taxonomic scope" value="Eukaryota"/>
</dbReference>
<evidence type="ECO:0000313" key="6">
    <source>
        <dbReference type="EMBL" id="EDO17305.1"/>
    </source>
</evidence>
<accession>A7TK70</accession>
<dbReference type="EMBL" id="DS480406">
    <property type="protein sequence ID" value="EDO17305.1"/>
    <property type="molecule type" value="Genomic_DNA"/>
</dbReference>
<evidence type="ECO:0000256" key="4">
    <source>
        <dbReference type="ARBA" id="ARBA00025715"/>
    </source>
</evidence>
<dbReference type="InterPro" id="IPR008011">
    <property type="entry name" value="Complex1_LYR_dom"/>
</dbReference>
<proteinExistence type="inferred from homology"/>
<feature type="domain" description="Complex 1 LYR protein" evidence="5">
    <location>
        <begin position="10"/>
        <end position="69"/>
    </location>
</feature>
<dbReference type="GeneID" id="5545513"/>
<dbReference type="AlphaFoldDB" id="A7TK70"/>
<comment type="subcellular location">
    <subcellularLocation>
        <location evidence="1">Mitochondrion matrix</location>
    </subcellularLocation>
</comment>
<dbReference type="CDD" id="cd20268">
    <property type="entry name" value="Complex1_LYR_SDHAF1_LYRM8"/>
    <property type="match status" value="1"/>
</dbReference>
<dbReference type="PANTHER" id="PTHR13675:SF1">
    <property type="entry name" value="SUCCINATE DEHYDROGENASE ASSEMBLY FACTOR 1, MITOCHONDRIAL"/>
    <property type="match status" value="1"/>
</dbReference>
<evidence type="ECO:0000256" key="2">
    <source>
        <dbReference type="ARBA" id="ARBA00023128"/>
    </source>
</evidence>
<dbReference type="PANTHER" id="PTHR13675">
    <property type="entry name" value="LYR MOTIF-CONTAINING PROTEIN 2"/>
    <property type="match status" value="1"/>
</dbReference>
<dbReference type="Pfam" id="PF05347">
    <property type="entry name" value="Complex1_LYR"/>
    <property type="match status" value="1"/>
</dbReference>
<name>A7TK70_VANPO</name>
<dbReference type="KEGG" id="vpo:Kpol_1062p13"/>
<dbReference type="GO" id="GO:0005759">
    <property type="term" value="C:mitochondrial matrix"/>
    <property type="evidence" value="ECO:0007669"/>
    <property type="project" value="UniProtKB-SubCell"/>
</dbReference>
<keyword evidence="7" id="KW-1185">Reference proteome</keyword>
<evidence type="ECO:0000256" key="1">
    <source>
        <dbReference type="ARBA" id="ARBA00004305"/>
    </source>
</evidence>
<dbReference type="OMA" id="FFYIEHL"/>
<evidence type="ECO:0000256" key="3">
    <source>
        <dbReference type="ARBA" id="ARBA00023186"/>
    </source>
</evidence>
<organism evidence="7">
    <name type="scientific">Vanderwaltozyma polyspora (strain ATCC 22028 / DSM 70294 / BCRC 21397 / CBS 2163 / NBRC 10782 / NRRL Y-8283 / UCD 57-17)</name>
    <name type="common">Kluyveromyces polysporus</name>
    <dbReference type="NCBI Taxonomy" id="436907"/>
    <lineage>
        <taxon>Eukaryota</taxon>
        <taxon>Fungi</taxon>
        <taxon>Dikarya</taxon>
        <taxon>Ascomycota</taxon>
        <taxon>Saccharomycotina</taxon>
        <taxon>Saccharomycetes</taxon>
        <taxon>Saccharomycetales</taxon>
        <taxon>Saccharomycetaceae</taxon>
        <taxon>Vanderwaltozyma</taxon>
    </lineage>
</organism>
<dbReference type="FunCoup" id="A7TK70">
    <property type="interactions" value="102"/>
</dbReference>
<dbReference type="OrthoDB" id="273010at2759"/>
<reference evidence="6 7" key="1">
    <citation type="journal article" date="2007" name="Proc. Natl. Acad. Sci. U.S.A.">
        <title>Independent sorting-out of thousands of duplicated gene pairs in two yeast species descended from a whole-genome duplication.</title>
        <authorList>
            <person name="Scannell D.R."/>
            <person name="Frank A.C."/>
            <person name="Conant G.C."/>
            <person name="Byrne K.P."/>
            <person name="Woolfit M."/>
            <person name="Wolfe K.H."/>
        </authorList>
    </citation>
    <scope>NUCLEOTIDE SEQUENCE [LARGE SCALE GENOMIC DNA]</scope>
    <source>
        <strain evidence="7">ATCC 22028 / DSM 70294 / BCRC 21397 / CBS 2163 / NBRC 10782 / NRRL Y-8283 / UCD 57-17</strain>
    </source>
</reference>
<dbReference type="STRING" id="436907.A7TK70"/>
<dbReference type="InterPro" id="IPR045295">
    <property type="entry name" value="Complex1_LYR_SDHAF1_LYRM8"/>
</dbReference>
<dbReference type="Proteomes" id="UP000000267">
    <property type="component" value="Unassembled WGS sequence"/>
</dbReference>
<dbReference type="HOGENOM" id="CLU_154777_1_1_1"/>
<comment type="similarity">
    <text evidence="4">Belongs to the complex I LYR family. SDHAF1 subfamily.</text>
</comment>
<gene>
    <name evidence="6" type="ORF">Kpol_1062p13</name>
</gene>
<evidence type="ECO:0000313" key="7">
    <source>
        <dbReference type="Proteomes" id="UP000000267"/>
    </source>
</evidence>
<dbReference type="GO" id="GO:0034553">
    <property type="term" value="P:mitochondrial respiratory chain complex II assembly"/>
    <property type="evidence" value="ECO:0007669"/>
    <property type="project" value="EnsemblFungi"/>
</dbReference>
<keyword evidence="2" id="KW-0496">Mitochondrion</keyword>
<sequence>MVRKLSGLQREVVHLYRSCIRMAHTKPIENRPHFIKYIHSEFGKYKDIPRKDFTTIEHLLRIGSKKLQEFSKNEVKDIR</sequence>
<dbReference type="InParanoid" id="A7TK70"/>
<dbReference type="RefSeq" id="XP_001645163.1">
    <property type="nucleotide sequence ID" value="XM_001645113.1"/>
</dbReference>
<keyword evidence="3" id="KW-0143">Chaperone</keyword>
<protein>
    <recommendedName>
        <fullName evidence="5">Complex 1 LYR protein domain-containing protein</fullName>
    </recommendedName>
</protein>
<evidence type="ECO:0000259" key="5">
    <source>
        <dbReference type="Pfam" id="PF05347"/>
    </source>
</evidence>